<organism evidence="1 2">
    <name type="scientific">Collibacillus ludicampi</name>
    <dbReference type="NCBI Taxonomy" id="2771369"/>
    <lineage>
        <taxon>Bacteria</taxon>
        <taxon>Bacillati</taxon>
        <taxon>Bacillota</taxon>
        <taxon>Bacilli</taxon>
        <taxon>Bacillales</taxon>
        <taxon>Alicyclobacillaceae</taxon>
        <taxon>Collibacillus</taxon>
    </lineage>
</organism>
<evidence type="ECO:0000313" key="2">
    <source>
        <dbReference type="Proteomes" id="UP001057291"/>
    </source>
</evidence>
<sequence>MIQAPQTPFSFMYRCFRNVFPLTKRELHKWRDHALKIPDPELRKQALASLSSKRFHADGGCVYAAAVLPRAKELVTLIVALQTISDYLDNLCDRSTSLDPDDFRLLHQSMIDAVSPGNLLQDYYRFREEREDGGYLHALVTVCQEMTAALPSYRLIQPYVLHWVRLYGDLQTYKHVKLEDREPLLLAWWNEYRAQYPELAWWEFAAATGSTLGMFVLFLAALEDNLTVSETAQLAEAYFPWVCGLHILLDYFIDQEEDRQGGDLNFVAYYPSVDEAYRRIDYFVNRAVEAVRPLPHRAFHEMVIHGLLGLYLSDPKVGHPSHAAFVHEIIGRHGAETRFFHRASQLYRLLKKTEGNKS</sequence>
<proteinExistence type="predicted"/>
<protein>
    <submittedName>
        <fullName evidence="1">Tetraprenyl-beta-curcumene synthase</fullName>
    </submittedName>
</protein>
<evidence type="ECO:0000313" key="1">
    <source>
        <dbReference type="EMBL" id="GIM47335.1"/>
    </source>
</evidence>
<name>A0AAV4LHP4_9BACL</name>
<keyword evidence="2" id="KW-1185">Reference proteome</keyword>
<dbReference type="Pfam" id="PF10776">
    <property type="entry name" value="DUF2600"/>
    <property type="match status" value="1"/>
</dbReference>
<accession>A0AAV4LHP4</accession>
<dbReference type="InterPro" id="IPR019712">
    <property type="entry name" value="YtpB-like"/>
</dbReference>
<dbReference type="EMBL" id="BOQE01000001">
    <property type="protein sequence ID" value="GIM47335.1"/>
    <property type="molecule type" value="Genomic_DNA"/>
</dbReference>
<gene>
    <name evidence="1" type="primary">ytpB</name>
    <name evidence="1" type="ORF">DNHGIG_28840</name>
</gene>
<dbReference type="Proteomes" id="UP001057291">
    <property type="component" value="Unassembled WGS sequence"/>
</dbReference>
<dbReference type="AlphaFoldDB" id="A0AAV4LHP4"/>
<reference evidence="1" key="1">
    <citation type="journal article" date="2023" name="Int. J. Syst. Evol. Microbiol.">
        <title>Collibacillus ludicampi gen. nov., sp. nov., a new soil bacterium of the family Alicyclobacillaceae.</title>
        <authorList>
            <person name="Jojima T."/>
            <person name="Ioku Y."/>
            <person name="Fukuta Y."/>
            <person name="Shirasaka N."/>
            <person name="Matsumura Y."/>
            <person name="Mori M."/>
        </authorList>
    </citation>
    <scope>NUCLEOTIDE SEQUENCE</scope>
    <source>
        <strain evidence="1">TP075</strain>
    </source>
</reference>
<comment type="caution">
    <text evidence="1">The sequence shown here is derived from an EMBL/GenBank/DDBJ whole genome shotgun (WGS) entry which is preliminary data.</text>
</comment>